<evidence type="ECO:0000259" key="11">
    <source>
        <dbReference type="SMART" id="SM01372"/>
    </source>
</evidence>
<organism evidence="12 13">
    <name type="scientific">Astrephomene gubernaculifera</name>
    <dbReference type="NCBI Taxonomy" id="47775"/>
    <lineage>
        <taxon>Eukaryota</taxon>
        <taxon>Viridiplantae</taxon>
        <taxon>Chlorophyta</taxon>
        <taxon>core chlorophytes</taxon>
        <taxon>Chlorophyceae</taxon>
        <taxon>CS clade</taxon>
        <taxon>Chlamydomonadales</taxon>
        <taxon>Astrephomenaceae</taxon>
        <taxon>Astrephomene</taxon>
    </lineage>
</organism>
<gene>
    <name evidence="12" type="ORF">Agub_g9227</name>
</gene>
<evidence type="ECO:0000256" key="8">
    <source>
        <dbReference type="SAM" id="Coils"/>
    </source>
</evidence>
<dbReference type="InterPro" id="IPR003316">
    <property type="entry name" value="E2F_WHTH_DNA-bd_dom"/>
</dbReference>
<feature type="region of interest" description="Disordered" evidence="9">
    <location>
        <begin position="1"/>
        <end position="31"/>
    </location>
</feature>
<dbReference type="Gene3D" id="1.20.140.80">
    <property type="entry name" value="Transcription factor DP"/>
    <property type="match status" value="1"/>
</dbReference>
<evidence type="ECO:0000256" key="5">
    <source>
        <dbReference type="ARBA" id="ARBA00023163"/>
    </source>
</evidence>
<dbReference type="GO" id="GO:0000981">
    <property type="term" value="F:DNA-binding transcription factor activity, RNA polymerase II-specific"/>
    <property type="evidence" value="ECO:0007669"/>
    <property type="project" value="TreeGrafter"/>
</dbReference>
<dbReference type="Proteomes" id="UP001054857">
    <property type="component" value="Unassembled WGS sequence"/>
</dbReference>
<comment type="subcellular location">
    <subcellularLocation>
        <location evidence="1 7">Nucleus</location>
    </subcellularLocation>
</comment>
<evidence type="ECO:0000256" key="9">
    <source>
        <dbReference type="SAM" id="MobiDB-lite"/>
    </source>
</evidence>
<dbReference type="EMBL" id="BMAR01000018">
    <property type="protein sequence ID" value="GFR47498.1"/>
    <property type="molecule type" value="Genomic_DNA"/>
</dbReference>
<keyword evidence="5 7" id="KW-0804">Transcription</keyword>
<dbReference type="InterPro" id="IPR015648">
    <property type="entry name" value="Transcrpt_fac_DP"/>
</dbReference>
<dbReference type="Pfam" id="PF08781">
    <property type="entry name" value="DP"/>
    <property type="match status" value="1"/>
</dbReference>
<feature type="region of interest" description="Disordered" evidence="9">
    <location>
        <begin position="390"/>
        <end position="485"/>
    </location>
</feature>
<reference evidence="12 13" key="1">
    <citation type="journal article" date="2021" name="Sci. Rep.">
        <title>Genome sequencing of the multicellular alga Astrephomene provides insights into convergent evolution of germ-soma differentiation.</title>
        <authorList>
            <person name="Yamashita S."/>
            <person name="Yamamoto K."/>
            <person name="Matsuzaki R."/>
            <person name="Suzuki S."/>
            <person name="Yamaguchi H."/>
            <person name="Hirooka S."/>
            <person name="Minakuchi Y."/>
            <person name="Miyagishima S."/>
            <person name="Kawachi M."/>
            <person name="Toyoda A."/>
            <person name="Nozaki H."/>
        </authorList>
    </citation>
    <scope>NUCLEOTIDE SEQUENCE [LARGE SCALE GENOMIC DNA]</scope>
    <source>
        <strain evidence="12 13">NIES-4017</strain>
    </source>
</reference>
<feature type="compositionally biased region" description="Low complexity" evidence="9">
    <location>
        <begin position="696"/>
        <end position="727"/>
    </location>
</feature>
<dbReference type="InterPro" id="IPR036390">
    <property type="entry name" value="WH_DNA-bd_sf"/>
</dbReference>
<feature type="compositionally biased region" description="Low complexity" evidence="9">
    <location>
        <begin position="295"/>
        <end position="318"/>
    </location>
</feature>
<evidence type="ECO:0000259" key="10">
    <source>
        <dbReference type="SMART" id="SM01138"/>
    </source>
</evidence>
<dbReference type="Pfam" id="PF02319">
    <property type="entry name" value="WHD_E2F_TDP"/>
    <property type="match status" value="1"/>
</dbReference>
<dbReference type="Gene3D" id="1.10.10.10">
    <property type="entry name" value="Winged helix-like DNA-binding domain superfamily/Winged helix DNA-binding domain"/>
    <property type="match status" value="1"/>
</dbReference>
<feature type="compositionally biased region" description="Low complexity" evidence="9">
    <location>
        <begin position="390"/>
        <end position="400"/>
    </location>
</feature>
<dbReference type="GO" id="GO:0005667">
    <property type="term" value="C:transcription regulator complex"/>
    <property type="evidence" value="ECO:0007669"/>
    <property type="project" value="InterPro"/>
</dbReference>
<feature type="compositionally biased region" description="Low complexity" evidence="9">
    <location>
        <begin position="247"/>
        <end position="258"/>
    </location>
</feature>
<dbReference type="PANTHER" id="PTHR12548">
    <property type="entry name" value="TRANSCRIPTION FACTOR DP"/>
    <property type="match status" value="1"/>
</dbReference>
<dbReference type="PANTHER" id="PTHR12548:SF9">
    <property type="entry name" value="TRANSCRIPTION FACTOR DP"/>
    <property type="match status" value="1"/>
</dbReference>
<feature type="region of interest" description="Disordered" evidence="9">
    <location>
        <begin position="827"/>
        <end position="851"/>
    </location>
</feature>
<dbReference type="InterPro" id="IPR037241">
    <property type="entry name" value="E2F-DP_heterodim"/>
</dbReference>
<feature type="region of interest" description="Disordered" evidence="9">
    <location>
        <begin position="235"/>
        <end position="336"/>
    </location>
</feature>
<evidence type="ECO:0000256" key="7">
    <source>
        <dbReference type="RuleBase" id="RU003796"/>
    </source>
</evidence>
<keyword evidence="13" id="KW-1185">Reference proteome</keyword>
<feature type="domain" description="Transcription factor DP C-terminal" evidence="10">
    <location>
        <begin position="110"/>
        <end position="273"/>
    </location>
</feature>
<sequence>MGSQRKARAPDTEKRSRGRGRHAARDTSRSAGGLRHFSFKVVEKIRLRSRTTYNAVANELVDDLNSSGASAKDGKSIRRRCYDAINVLLACGLIKRDDKKQIVWRGHSNVEVERLRAEVENRRVEVERKRLLLQEVERKHKALEALLGRGAAREQGQEREGSDIGIGCGTTSSACSGSGESGRLRITLPFMIVQARAGADVRICTSEDKTCVEFEMAESPLQLHDDSTVVLQLQSHRAQQERDQAKQRQQQQQQQQQHPPKPRQEQQQQQQQQQEQSLANRQHSDRSCGGGVPLQQHAPAPATAQQEQKKQQPQQVKVEPVEIKQEPVPDYYGPMMPTTVAAVPCRRSSRRQGDLANLEPLRQQQLPLLQQRQNPPQLVGDCSEPLQQRAPLPQQQQQPLGDGEGCVKPDHAMQGTGVKDAGSSQKQHRQEQQPPQAQGAPPPSPLLSAATAAPDSAVAAMQPQQPPHQLQSLTDQGREGGNSLLNFFCSPPQAPCVSPGWQPLTALPQQLQAPPPQQQQQQQQQQNLLLRSPPSLGLAPDVSDYSQYLGMQTLSPQLQPQQSLQLQLSYDGLVCNEEHSCGSGSSGNCFYGASSSPFDFDTPVAAGQQQQPQQQQHDVYRQHSLNMQQQQQQLQHHHHHQMLHQQTQQRMQQQQYLHQAPFPSPHHPYHHQQLHPNPHHQHYMPQHHQQHPLMPSQAQHYQHQLHYHPPSHQQLTQQQQQHSQQQLPGPASTPPPQMLTLEQMVEEELPQLAPLLNLIANDDPDPLGFSCFGSGALPESGQMGGMMGWPYGIDPDPVSPYTPLAAPSPSGGTGLLLPGHCRLGPAPPGALAGAPGPQQRTTSAHFGFTPL</sequence>
<evidence type="ECO:0000313" key="13">
    <source>
        <dbReference type="Proteomes" id="UP001054857"/>
    </source>
</evidence>
<dbReference type="AlphaFoldDB" id="A0AAD3DVP7"/>
<evidence type="ECO:0000256" key="4">
    <source>
        <dbReference type="ARBA" id="ARBA00023125"/>
    </source>
</evidence>
<evidence type="ECO:0000256" key="6">
    <source>
        <dbReference type="ARBA" id="ARBA00023242"/>
    </source>
</evidence>
<dbReference type="InterPro" id="IPR038168">
    <property type="entry name" value="TF_DP_C_sf"/>
</dbReference>
<dbReference type="InterPro" id="IPR036388">
    <property type="entry name" value="WH-like_DNA-bd_sf"/>
</dbReference>
<dbReference type="GO" id="GO:0051726">
    <property type="term" value="P:regulation of cell cycle"/>
    <property type="evidence" value="ECO:0007669"/>
    <property type="project" value="InterPro"/>
</dbReference>
<comment type="caution">
    <text evidence="12">The sequence shown here is derived from an EMBL/GenBank/DDBJ whole genome shotgun (WGS) entry which is preliminary data.</text>
</comment>
<dbReference type="GO" id="GO:0005634">
    <property type="term" value="C:nucleus"/>
    <property type="evidence" value="ECO:0007669"/>
    <property type="project" value="UniProtKB-SubCell"/>
</dbReference>
<dbReference type="SMART" id="SM01372">
    <property type="entry name" value="E2F_TDP"/>
    <property type="match status" value="1"/>
</dbReference>
<dbReference type="SUPFAM" id="SSF144074">
    <property type="entry name" value="E2F-DP heterodimerization region"/>
    <property type="match status" value="1"/>
</dbReference>
<evidence type="ECO:0000313" key="12">
    <source>
        <dbReference type="EMBL" id="GFR47498.1"/>
    </source>
</evidence>
<feature type="region of interest" description="Disordered" evidence="9">
    <location>
        <begin position="600"/>
        <end position="737"/>
    </location>
</feature>
<feature type="compositionally biased region" description="Low complexity" evidence="9">
    <location>
        <begin position="608"/>
        <end position="634"/>
    </location>
</feature>
<dbReference type="SUPFAM" id="SSF46785">
    <property type="entry name" value="Winged helix' DNA-binding domain"/>
    <property type="match status" value="1"/>
</dbReference>
<dbReference type="InterPro" id="IPR014889">
    <property type="entry name" value="Transc_factor_DP_C"/>
</dbReference>
<keyword evidence="8" id="KW-0175">Coiled coil</keyword>
<keyword evidence="6 7" id="KW-0539">Nucleus</keyword>
<feature type="domain" description="E2F/DP family winged-helix DNA-binding" evidence="11">
    <location>
        <begin position="29"/>
        <end position="106"/>
    </location>
</feature>
<protein>
    <submittedName>
        <fullName evidence="12">Uncharacterized protein</fullName>
    </submittedName>
</protein>
<proteinExistence type="inferred from homology"/>
<name>A0AAD3DVP7_9CHLO</name>
<feature type="compositionally biased region" description="Low complexity" evidence="9">
    <location>
        <begin position="446"/>
        <end position="471"/>
    </location>
</feature>
<feature type="coiled-coil region" evidence="8">
    <location>
        <begin position="109"/>
        <end position="146"/>
    </location>
</feature>
<evidence type="ECO:0000256" key="1">
    <source>
        <dbReference type="ARBA" id="ARBA00004123"/>
    </source>
</evidence>
<feature type="compositionally biased region" description="Low complexity" evidence="9">
    <location>
        <begin position="643"/>
        <end position="661"/>
    </location>
</feature>
<feature type="compositionally biased region" description="Basic residues" evidence="9">
    <location>
        <begin position="667"/>
        <end position="682"/>
    </location>
</feature>
<accession>A0AAD3DVP7</accession>
<evidence type="ECO:0000256" key="3">
    <source>
        <dbReference type="ARBA" id="ARBA00023015"/>
    </source>
</evidence>
<feature type="compositionally biased region" description="Low complexity" evidence="9">
    <location>
        <begin position="265"/>
        <end position="276"/>
    </location>
</feature>
<keyword evidence="4 7" id="KW-0238">DNA-binding</keyword>
<dbReference type="SMART" id="SM01138">
    <property type="entry name" value="DP"/>
    <property type="match status" value="1"/>
</dbReference>
<dbReference type="GO" id="GO:0000977">
    <property type="term" value="F:RNA polymerase II transcription regulatory region sequence-specific DNA binding"/>
    <property type="evidence" value="ECO:0007669"/>
    <property type="project" value="TreeGrafter"/>
</dbReference>
<evidence type="ECO:0000256" key="2">
    <source>
        <dbReference type="ARBA" id="ARBA00010940"/>
    </source>
</evidence>
<keyword evidence="3 7" id="KW-0805">Transcription regulation</keyword>
<comment type="similarity">
    <text evidence="2 7">Belongs to the E2F/DP family.</text>
</comment>